<reference evidence="2" key="1">
    <citation type="submission" date="2020-11" db="EMBL/GenBank/DDBJ databases">
        <authorList>
            <person name="Tran Van P."/>
        </authorList>
    </citation>
    <scope>NUCLEOTIDE SEQUENCE</scope>
</reference>
<dbReference type="Gene3D" id="1.20.1270.60">
    <property type="entry name" value="Arfaptin homology (AH) domain/BAR domain"/>
    <property type="match status" value="1"/>
</dbReference>
<dbReference type="EMBL" id="OB794879">
    <property type="protein sequence ID" value="CAD7431252.1"/>
    <property type="molecule type" value="Genomic_DNA"/>
</dbReference>
<name>A0A7R9EEP4_9NEOP</name>
<feature type="domain" description="BAR" evidence="1">
    <location>
        <begin position="78"/>
        <end position="211"/>
    </location>
</feature>
<protein>
    <recommendedName>
        <fullName evidence="1">BAR domain-containing protein</fullName>
    </recommendedName>
</protein>
<evidence type="ECO:0000259" key="1">
    <source>
        <dbReference type="Pfam" id="PF16746"/>
    </source>
</evidence>
<dbReference type="InterPro" id="IPR047234">
    <property type="entry name" value="GRAF_fam"/>
</dbReference>
<organism evidence="2">
    <name type="scientific">Timema monikensis</name>
    <dbReference type="NCBI Taxonomy" id="170555"/>
    <lineage>
        <taxon>Eukaryota</taxon>
        <taxon>Metazoa</taxon>
        <taxon>Ecdysozoa</taxon>
        <taxon>Arthropoda</taxon>
        <taxon>Hexapoda</taxon>
        <taxon>Insecta</taxon>
        <taxon>Pterygota</taxon>
        <taxon>Neoptera</taxon>
        <taxon>Polyneoptera</taxon>
        <taxon>Phasmatodea</taxon>
        <taxon>Timematodea</taxon>
        <taxon>Timematoidea</taxon>
        <taxon>Timematidae</taxon>
        <taxon>Timema</taxon>
    </lineage>
</organism>
<dbReference type="PANTHER" id="PTHR12552">
    <property type="entry name" value="OLIGOPHRENIN 1"/>
    <property type="match status" value="1"/>
</dbReference>
<dbReference type="GO" id="GO:0005096">
    <property type="term" value="F:GTPase activator activity"/>
    <property type="evidence" value="ECO:0007669"/>
    <property type="project" value="InterPro"/>
</dbReference>
<dbReference type="GO" id="GO:0005737">
    <property type="term" value="C:cytoplasm"/>
    <property type="evidence" value="ECO:0007669"/>
    <property type="project" value="InterPro"/>
</dbReference>
<dbReference type="AlphaFoldDB" id="A0A7R9EEP4"/>
<dbReference type="PANTHER" id="PTHR12552:SF1">
    <property type="entry name" value="RHO GTPASE-ACTIVATING PROTEIN GRAF"/>
    <property type="match status" value="1"/>
</dbReference>
<proteinExistence type="predicted"/>
<evidence type="ECO:0000313" key="2">
    <source>
        <dbReference type="EMBL" id="CAD7431252.1"/>
    </source>
</evidence>
<gene>
    <name evidence="2" type="ORF">TMSB3V08_LOCUS7993</name>
</gene>
<dbReference type="SUPFAM" id="SSF103657">
    <property type="entry name" value="BAR/IMD domain-like"/>
    <property type="match status" value="1"/>
</dbReference>
<dbReference type="Pfam" id="PF16746">
    <property type="entry name" value="BAR_3"/>
    <property type="match status" value="1"/>
</dbReference>
<dbReference type="InterPro" id="IPR004148">
    <property type="entry name" value="BAR_dom"/>
</dbReference>
<accession>A0A7R9EEP4</accession>
<dbReference type="InterPro" id="IPR027267">
    <property type="entry name" value="AH/BAR_dom_sf"/>
</dbReference>
<sequence length="226" mass="25767">MRSPKRVILLSNSHLYQSQKEEVCPSVVQLTPVSCTEVIGLSQCCPTHTCISHRKKWFVPVLSNSHLYQSKKEEVCASLVQLTPVSVTEGRDLSRAQRTLSNSLVKFNFECIGTNLTDDEVSISVSLKEFGRLIANIEDQRDMMLDRAYDQIILPLENFRKEHIGGVKEGKKKFEKQTAKFCLSQERYLGLSTKKQDTVLKEVSHCLIPTRGSHTPWSWARIRSAW</sequence>